<evidence type="ECO:0000256" key="4">
    <source>
        <dbReference type="ARBA" id="ARBA00022827"/>
    </source>
</evidence>
<dbReference type="SUPFAM" id="SSF47203">
    <property type="entry name" value="Acyl-CoA dehydrogenase C-terminal domain-like"/>
    <property type="match status" value="1"/>
</dbReference>
<dbReference type="InterPro" id="IPR037069">
    <property type="entry name" value="AcylCoA_DH/ox_N_sf"/>
</dbReference>
<gene>
    <name evidence="10" type="ORF">JF922_15485</name>
</gene>
<dbReference type="Proteomes" id="UP000612893">
    <property type="component" value="Unassembled WGS sequence"/>
</dbReference>
<keyword evidence="3 6" id="KW-0285">Flavoprotein</keyword>
<evidence type="ECO:0000256" key="6">
    <source>
        <dbReference type="RuleBase" id="RU362125"/>
    </source>
</evidence>
<evidence type="ECO:0000313" key="10">
    <source>
        <dbReference type="EMBL" id="MBJ7599466.1"/>
    </source>
</evidence>
<accession>A0A934N8E8</accession>
<evidence type="ECO:0000256" key="5">
    <source>
        <dbReference type="ARBA" id="ARBA00023002"/>
    </source>
</evidence>
<keyword evidence="5 6" id="KW-0560">Oxidoreductase</keyword>
<reference evidence="10" key="1">
    <citation type="submission" date="2020-10" db="EMBL/GenBank/DDBJ databases">
        <title>Ca. Dormibacterota MAGs.</title>
        <authorList>
            <person name="Montgomery K."/>
        </authorList>
    </citation>
    <scope>NUCLEOTIDE SEQUENCE [LARGE SCALE GENOMIC DNA]</scope>
    <source>
        <strain evidence="10">SC8812_S17_10</strain>
    </source>
</reference>
<dbReference type="InterPro" id="IPR036250">
    <property type="entry name" value="AcylCo_DH-like_C"/>
</dbReference>
<keyword evidence="4 6" id="KW-0274">FAD</keyword>
<dbReference type="SUPFAM" id="SSF56645">
    <property type="entry name" value="Acyl-CoA dehydrogenase NM domain-like"/>
    <property type="match status" value="1"/>
</dbReference>
<dbReference type="InterPro" id="IPR006089">
    <property type="entry name" value="Acyl-CoA_DH_CS"/>
</dbReference>
<organism evidence="10 11">
    <name type="scientific">Candidatus Nephthysia bennettiae</name>
    <dbReference type="NCBI Taxonomy" id="3127016"/>
    <lineage>
        <taxon>Bacteria</taxon>
        <taxon>Bacillati</taxon>
        <taxon>Candidatus Dormiibacterota</taxon>
        <taxon>Candidatus Dormibacteria</taxon>
        <taxon>Candidatus Dormibacterales</taxon>
        <taxon>Candidatus Dormibacteraceae</taxon>
        <taxon>Candidatus Nephthysia</taxon>
    </lineage>
</organism>
<evidence type="ECO:0000259" key="8">
    <source>
        <dbReference type="Pfam" id="PF02770"/>
    </source>
</evidence>
<keyword evidence="11" id="KW-1185">Reference proteome</keyword>
<comment type="caution">
    <text evidence="10">The sequence shown here is derived from an EMBL/GenBank/DDBJ whole genome shotgun (WGS) entry which is preliminary data.</text>
</comment>
<proteinExistence type="inferred from homology"/>
<dbReference type="GO" id="GO:0050660">
    <property type="term" value="F:flavin adenine dinucleotide binding"/>
    <property type="evidence" value="ECO:0007669"/>
    <property type="project" value="InterPro"/>
</dbReference>
<dbReference type="PROSITE" id="PS00073">
    <property type="entry name" value="ACYL_COA_DH_2"/>
    <property type="match status" value="1"/>
</dbReference>
<dbReference type="PANTHER" id="PTHR43884:SF12">
    <property type="entry name" value="ISOVALERYL-COA DEHYDROGENASE, MITOCHONDRIAL-RELATED"/>
    <property type="match status" value="1"/>
</dbReference>
<feature type="domain" description="Acyl-CoA oxidase/dehydrogenase middle" evidence="8">
    <location>
        <begin position="130"/>
        <end position="226"/>
    </location>
</feature>
<dbReference type="EMBL" id="JAEKNR010000155">
    <property type="protein sequence ID" value="MBJ7599466.1"/>
    <property type="molecule type" value="Genomic_DNA"/>
</dbReference>
<dbReference type="InterPro" id="IPR006091">
    <property type="entry name" value="Acyl-CoA_Oxase/DH_mid-dom"/>
</dbReference>
<dbReference type="Pfam" id="PF02771">
    <property type="entry name" value="Acyl-CoA_dh_N"/>
    <property type="match status" value="1"/>
</dbReference>
<sequence>MDADRRLDFGLTDDQLELRALAREVAQDVYEPKAAQWDLSGEHLPDSERLRLAGLDLLGITLPEEHGGGGGRPLLDALIVIEEIAKCCQLAAFPIFEASTGPARVIDLFGSEEQKARLLPPVVRGEKTIAVAISEPDAGSAATDMKLRARFVGDRIELNGYKRWCSGAGQAEQYLVYARFDEGGTGSSGIGAVLVEKESEGLSFGPQERLMGFHGVPSADMIFEGVLVPIENLIVPKGGFRKLFTAFSIERLGNATMSLAIGQACLDRSAQYVRERRQFGRPVIDYQLVQSALANMVMQVDAARLLIHRAAAGAGRGAPRTLEASVAKCFANEMAKQVSDLAIQLHGGYGYSVEYGVERRHRDAHGWAIAGGTTNMQRVRIASEFLGLRFDQRT</sequence>
<evidence type="ECO:0000259" key="7">
    <source>
        <dbReference type="Pfam" id="PF00441"/>
    </source>
</evidence>
<dbReference type="Gene3D" id="2.40.110.10">
    <property type="entry name" value="Butyryl-CoA Dehydrogenase, subunit A, domain 2"/>
    <property type="match status" value="1"/>
</dbReference>
<dbReference type="Gene3D" id="1.20.140.10">
    <property type="entry name" value="Butyryl-CoA Dehydrogenase, subunit A, domain 3"/>
    <property type="match status" value="1"/>
</dbReference>
<protein>
    <submittedName>
        <fullName evidence="10">Acyl-CoA/acyl-ACP dehydrogenase</fullName>
    </submittedName>
</protein>
<dbReference type="InterPro" id="IPR009075">
    <property type="entry name" value="AcylCo_DH/oxidase_C"/>
</dbReference>
<comment type="similarity">
    <text evidence="2 6">Belongs to the acyl-CoA dehydrogenase family.</text>
</comment>
<dbReference type="GO" id="GO:0033539">
    <property type="term" value="P:fatty acid beta-oxidation using acyl-CoA dehydrogenase"/>
    <property type="evidence" value="ECO:0007669"/>
    <property type="project" value="TreeGrafter"/>
</dbReference>
<dbReference type="GO" id="GO:0046359">
    <property type="term" value="P:butyrate catabolic process"/>
    <property type="evidence" value="ECO:0007669"/>
    <property type="project" value="TreeGrafter"/>
</dbReference>
<feature type="domain" description="Acyl-CoA dehydrogenase/oxidase C-terminal" evidence="7">
    <location>
        <begin position="238"/>
        <end position="383"/>
    </location>
</feature>
<dbReference type="PANTHER" id="PTHR43884">
    <property type="entry name" value="ACYL-COA DEHYDROGENASE"/>
    <property type="match status" value="1"/>
</dbReference>
<dbReference type="InterPro" id="IPR009100">
    <property type="entry name" value="AcylCoA_DH/oxidase_NM_dom_sf"/>
</dbReference>
<dbReference type="Pfam" id="PF02770">
    <property type="entry name" value="Acyl-CoA_dh_M"/>
    <property type="match status" value="1"/>
</dbReference>
<evidence type="ECO:0000256" key="2">
    <source>
        <dbReference type="ARBA" id="ARBA00009347"/>
    </source>
</evidence>
<dbReference type="Pfam" id="PF00441">
    <property type="entry name" value="Acyl-CoA_dh_1"/>
    <property type="match status" value="1"/>
</dbReference>
<evidence type="ECO:0000256" key="3">
    <source>
        <dbReference type="ARBA" id="ARBA00022630"/>
    </source>
</evidence>
<dbReference type="AlphaFoldDB" id="A0A934N8E8"/>
<evidence type="ECO:0000259" key="9">
    <source>
        <dbReference type="Pfam" id="PF02771"/>
    </source>
</evidence>
<dbReference type="GO" id="GO:0003995">
    <property type="term" value="F:acyl-CoA dehydrogenase activity"/>
    <property type="evidence" value="ECO:0007669"/>
    <property type="project" value="InterPro"/>
</dbReference>
<comment type="cofactor">
    <cofactor evidence="1 6">
        <name>FAD</name>
        <dbReference type="ChEBI" id="CHEBI:57692"/>
    </cofactor>
</comment>
<dbReference type="InterPro" id="IPR013786">
    <property type="entry name" value="AcylCoA_DH/ox_N"/>
</dbReference>
<dbReference type="FunFam" id="1.20.140.10:FF:000001">
    <property type="entry name" value="Acyl-CoA dehydrogenase"/>
    <property type="match status" value="1"/>
</dbReference>
<dbReference type="InterPro" id="IPR046373">
    <property type="entry name" value="Acyl-CoA_Oxase/DH_mid-dom_sf"/>
</dbReference>
<evidence type="ECO:0000256" key="1">
    <source>
        <dbReference type="ARBA" id="ARBA00001974"/>
    </source>
</evidence>
<evidence type="ECO:0000313" key="11">
    <source>
        <dbReference type="Proteomes" id="UP000612893"/>
    </source>
</evidence>
<dbReference type="Gene3D" id="1.10.540.10">
    <property type="entry name" value="Acyl-CoA dehydrogenase/oxidase, N-terminal domain"/>
    <property type="match status" value="1"/>
</dbReference>
<name>A0A934N8E8_9BACT</name>
<feature type="domain" description="Acyl-CoA dehydrogenase/oxidase N-terminal" evidence="9">
    <location>
        <begin position="12"/>
        <end position="126"/>
    </location>
</feature>